<keyword evidence="6" id="KW-0539">Nucleus</keyword>
<feature type="region of interest" description="Disordered" evidence="8">
    <location>
        <begin position="76"/>
        <end position="142"/>
    </location>
</feature>
<dbReference type="EMBL" id="HBKQ01007375">
    <property type="protein sequence ID" value="CAE2212201.1"/>
    <property type="molecule type" value="Transcribed_RNA"/>
</dbReference>
<dbReference type="GO" id="GO:0005634">
    <property type="term" value="C:nucleus"/>
    <property type="evidence" value="ECO:0007669"/>
    <property type="project" value="UniProtKB-SubCell"/>
</dbReference>
<keyword evidence="4" id="KW-0238">DNA-binding</keyword>
<proteinExistence type="inferred from homology"/>
<evidence type="ECO:0000256" key="4">
    <source>
        <dbReference type="ARBA" id="ARBA00023125"/>
    </source>
</evidence>
<dbReference type="PROSITE" id="PS00036">
    <property type="entry name" value="BZIP_BASIC"/>
    <property type="match status" value="1"/>
</dbReference>
<dbReference type="SUPFAM" id="SSF57959">
    <property type="entry name" value="Leucine zipper domain"/>
    <property type="match status" value="1"/>
</dbReference>
<protein>
    <recommendedName>
        <fullName evidence="9">BZIP domain-containing protein</fullName>
    </recommendedName>
</protein>
<reference evidence="10" key="1">
    <citation type="submission" date="2021-01" db="EMBL/GenBank/DDBJ databases">
        <authorList>
            <person name="Corre E."/>
            <person name="Pelletier E."/>
            <person name="Niang G."/>
            <person name="Scheremetjew M."/>
            <person name="Finn R."/>
            <person name="Kale V."/>
            <person name="Holt S."/>
            <person name="Cochrane G."/>
            <person name="Meng A."/>
            <person name="Brown T."/>
            <person name="Cohen L."/>
        </authorList>
    </citation>
    <scope>NUCLEOTIDE SEQUENCE</scope>
    <source>
        <strain evidence="10">Isolate 1302-5</strain>
    </source>
</reference>
<evidence type="ECO:0000256" key="5">
    <source>
        <dbReference type="ARBA" id="ARBA00023163"/>
    </source>
</evidence>
<dbReference type="Gene3D" id="1.20.5.170">
    <property type="match status" value="1"/>
</dbReference>
<dbReference type="GO" id="GO:0045944">
    <property type="term" value="P:positive regulation of transcription by RNA polymerase II"/>
    <property type="evidence" value="ECO:0007669"/>
    <property type="project" value="InterPro"/>
</dbReference>
<dbReference type="PANTHER" id="PTHR46714">
    <property type="entry name" value="TRANSCRIPTIONAL ACTIVATOR HAC1"/>
    <property type="match status" value="1"/>
</dbReference>
<feature type="coiled-coil region" evidence="7">
    <location>
        <begin position="168"/>
        <end position="202"/>
    </location>
</feature>
<evidence type="ECO:0000256" key="6">
    <source>
        <dbReference type="ARBA" id="ARBA00023242"/>
    </source>
</evidence>
<keyword evidence="5" id="KW-0804">Transcription</keyword>
<evidence type="ECO:0000256" key="7">
    <source>
        <dbReference type="SAM" id="Coils"/>
    </source>
</evidence>
<evidence type="ECO:0000256" key="1">
    <source>
        <dbReference type="ARBA" id="ARBA00004123"/>
    </source>
</evidence>
<name>A0A7S4MBP8_9STRA</name>
<comment type="subcellular location">
    <subcellularLocation>
        <location evidence="1">Nucleus</location>
    </subcellularLocation>
</comment>
<feature type="compositionally biased region" description="Acidic residues" evidence="8">
    <location>
        <begin position="95"/>
        <end position="111"/>
    </location>
</feature>
<dbReference type="GO" id="GO:0000981">
    <property type="term" value="F:DNA-binding transcription factor activity, RNA polymerase II-specific"/>
    <property type="evidence" value="ECO:0007669"/>
    <property type="project" value="InterPro"/>
</dbReference>
<gene>
    <name evidence="10" type="ORF">OAUR00152_LOCUS4962</name>
</gene>
<evidence type="ECO:0000256" key="8">
    <source>
        <dbReference type="SAM" id="MobiDB-lite"/>
    </source>
</evidence>
<dbReference type="InterPro" id="IPR004827">
    <property type="entry name" value="bZIP"/>
</dbReference>
<evidence type="ECO:0000259" key="9">
    <source>
        <dbReference type="PROSITE" id="PS50217"/>
    </source>
</evidence>
<evidence type="ECO:0000313" key="10">
    <source>
        <dbReference type="EMBL" id="CAE2212201.1"/>
    </source>
</evidence>
<dbReference type="PANTHER" id="PTHR46714:SF6">
    <property type="entry name" value="TRANSCRIPTIONAL ACTIVATOR HAC1"/>
    <property type="match status" value="1"/>
</dbReference>
<dbReference type="AlphaFoldDB" id="A0A7S4MBP8"/>
<keyword evidence="3" id="KW-0805">Transcription regulation</keyword>
<evidence type="ECO:0000256" key="2">
    <source>
        <dbReference type="ARBA" id="ARBA00007163"/>
    </source>
</evidence>
<dbReference type="GO" id="GO:0003677">
    <property type="term" value="F:DNA binding"/>
    <property type="evidence" value="ECO:0007669"/>
    <property type="project" value="UniProtKB-KW"/>
</dbReference>
<dbReference type="InterPro" id="IPR044280">
    <property type="entry name" value="Hac1/HY5"/>
</dbReference>
<organism evidence="10">
    <name type="scientific">Odontella aurita</name>
    <dbReference type="NCBI Taxonomy" id="265563"/>
    <lineage>
        <taxon>Eukaryota</taxon>
        <taxon>Sar</taxon>
        <taxon>Stramenopiles</taxon>
        <taxon>Ochrophyta</taxon>
        <taxon>Bacillariophyta</taxon>
        <taxon>Mediophyceae</taxon>
        <taxon>Biddulphiophycidae</taxon>
        <taxon>Eupodiscales</taxon>
        <taxon>Odontellaceae</taxon>
        <taxon>Odontella</taxon>
    </lineage>
</organism>
<dbReference type="SMART" id="SM00338">
    <property type="entry name" value="BRLZ"/>
    <property type="match status" value="1"/>
</dbReference>
<feature type="compositionally biased region" description="Basic and acidic residues" evidence="8">
    <location>
        <begin position="112"/>
        <end position="124"/>
    </location>
</feature>
<keyword evidence="7" id="KW-0175">Coiled coil</keyword>
<sequence>MSNIPFNASSVASIGQEIIGHTSLNATLESYRTAIANMNNENCEGASDHLMSATSAAAPALITSLKSATSSILQTAGQEANAGGGAVRRRSITPSDDEDDSGNVDAVDDIDFESHRRGTKRPHDEDDWARSGPVPGKSQMTAEEKRFARLMANRRSARESRERKKRLQADLEASIVVLASRHDELERENRELKAKIGALVEVHRTQGTLSVVTASATGAAAAVPPIPGTERGFGGLAGAVGAASLLPQAHNSAIATSVQPMSVALPGVAPVRSNAGIVPVPNMQGHLEFLLQRQHQQQRATVTAAARVNPAVVPASLRQAGTLQASSGASLLGIANRSVATSGSALPGPAGTSAALAGLLARANVGSSIPQAQAPVGGTNVALAAILAQAQREMPANRLA</sequence>
<dbReference type="PROSITE" id="PS50217">
    <property type="entry name" value="BZIP"/>
    <property type="match status" value="1"/>
</dbReference>
<evidence type="ECO:0000256" key="3">
    <source>
        <dbReference type="ARBA" id="ARBA00023015"/>
    </source>
</evidence>
<feature type="domain" description="BZIP" evidence="9">
    <location>
        <begin position="143"/>
        <end position="199"/>
    </location>
</feature>
<comment type="similarity">
    <text evidence="2">Belongs to the bZIP family.</text>
</comment>
<dbReference type="InterPro" id="IPR046347">
    <property type="entry name" value="bZIP_sf"/>
</dbReference>
<accession>A0A7S4MBP8</accession>